<name>A0A137PFL7_CONC2</name>
<dbReference type="PANTHER" id="PTHR13618:SF1">
    <property type="entry name" value="PROTEIN ROGDI HOMOLOG"/>
    <property type="match status" value="1"/>
</dbReference>
<dbReference type="GO" id="GO:0043291">
    <property type="term" value="C:RAVE complex"/>
    <property type="evidence" value="ECO:0007669"/>
    <property type="project" value="TreeGrafter"/>
</dbReference>
<dbReference type="AlphaFoldDB" id="A0A137PFL7"/>
<sequence>MAPTIEKEIKQMHKELEHMIHAQLPELIKILSKELSLPFSNGILRKSGLPPPQQINLNFELSENPSIKGNIVVSSSNVEQMDLIAQMNVFNRKHLFQIFLTNGVKYRLQQLNLAEIYMLKLMDLIDSSINFSQFHDTIKFVDGVINKLKQILDQFKYPRNQFLFPEYYCDPKIITPELPNDLIIQYYIVEGDVMIELIHFKRITESSSSSGFSLANTLKRSNTPPSFYQNQPVEILEKLTIKVNHPKLSQLYSKLKSILEDWTKFNENLYIFDDESF</sequence>
<gene>
    <name evidence="1" type="ORF">CONCODRAFT_3208</name>
</gene>
<accession>A0A137PFL7</accession>
<dbReference type="OrthoDB" id="66510at2759"/>
<reference evidence="1 2" key="1">
    <citation type="journal article" date="2015" name="Genome Biol. Evol.">
        <title>Phylogenomic analyses indicate that early fungi evolved digesting cell walls of algal ancestors of land plants.</title>
        <authorList>
            <person name="Chang Y."/>
            <person name="Wang S."/>
            <person name="Sekimoto S."/>
            <person name="Aerts A.L."/>
            <person name="Choi C."/>
            <person name="Clum A."/>
            <person name="LaButti K.M."/>
            <person name="Lindquist E.A."/>
            <person name="Yee Ngan C."/>
            <person name="Ohm R.A."/>
            <person name="Salamov A.A."/>
            <person name="Grigoriev I.V."/>
            <person name="Spatafora J.W."/>
            <person name="Berbee M.L."/>
        </authorList>
    </citation>
    <scope>NUCLEOTIDE SEQUENCE [LARGE SCALE GENOMIC DNA]</scope>
    <source>
        <strain evidence="1 2">NRRL 28638</strain>
    </source>
</reference>
<dbReference type="InterPro" id="IPR028241">
    <property type="entry name" value="RAVE2/Rogdi"/>
</dbReference>
<dbReference type="Proteomes" id="UP000070444">
    <property type="component" value="Unassembled WGS sequence"/>
</dbReference>
<dbReference type="EMBL" id="KQ964431">
    <property type="protein sequence ID" value="KXN73799.1"/>
    <property type="molecule type" value="Genomic_DNA"/>
</dbReference>
<organism evidence="1 2">
    <name type="scientific">Conidiobolus coronatus (strain ATCC 28846 / CBS 209.66 / NRRL 28638)</name>
    <name type="common">Delacroixia coronata</name>
    <dbReference type="NCBI Taxonomy" id="796925"/>
    <lineage>
        <taxon>Eukaryota</taxon>
        <taxon>Fungi</taxon>
        <taxon>Fungi incertae sedis</taxon>
        <taxon>Zoopagomycota</taxon>
        <taxon>Entomophthoromycotina</taxon>
        <taxon>Entomophthoromycetes</taxon>
        <taxon>Entomophthorales</taxon>
        <taxon>Ancylistaceae</taxon>
        <taxon>Conidiobolus</taxon>
    </lineage>
</organism>
<dbReference type="Pfam" id="PF10259">
    <property type="entry name" value="Rogdi_lz"/>
    <property type="match status" value="1"/>
</dbReference>
<dbReference type="OMA" id="PYKVCHP"/>
<evidence type="ECO:0000313" key="2">
    <source>
        <dbReference type="Proteomes" id="UP000070444"/>
    </source>
</evidence>
<proteinExistence type="predicted"/>
<dbReference type="STRING" id="796925.A0A137PFL7"/>
<dbReference type="PANTHER" id="PTHR13618">
    <property type="entry name" value="LEUCINE ZIPPER CONTAINING TRANSCRIPTION FACTOR LZF1"/>
    <property type="match status" value="1"/>
</dbReference>
<protein>
    <submittedName>
        <fullName evidence="1">Uncharacterized protein</fullName>
    </submittedName>
</protein>
<keyword evidence="2" id="KW-1185">Reference proteome</keyword>
<evidence type="ECO:0000313" key="1">
    <source>
        <dbReference type="EMBL" id="KXN73799.1"/>
    </source>
</evidence>